<protein>
    <submittedName>
        <fullName evidence="1">Uncharacterized protein</fullName>
    </submittedName>
</protein>
<name>A0A2R6XIT5_MARPO</name>
<sequence length="139" mass="15164">MSSSGLQGGSAVSINLMEVVIVPESKTVYANVVDSEASSRIDLDKSSSRCRPCQIFHLDRASKYRKAHGHINGFDRKVRISLSSQNSNLFACAQESPGCFWTLNEATLLTLIQGHGTIGVEALVESRLLKEVRDARADL</sequence>
<proteinExistence type="predicted"/>
<organism evidence="1 2">
    <name type="scientific">Marchantia polymorpha</name>
    <name type="common">Common liverwort</name>
    <name type="synonym">Marchantia aquatica</name>
    <dbReference type="NCBI Taxonomy" id="3197"/>
    <lineage>
        <taxon>Eukaryota</taxon>
        <taxon>Viridiplantae</taxon>
        <taxon>Streptophyta</taxon>
        <taxon>Embryophyta</taxon>
        <taxon>Marchantiophyta</taxon>
        <taxon>Marchantiopsida</taxon>
        <taxon>Marchantiidae</taxon>
        <taxon>Marchantiales</taxon>
        <taxon>Marchantiaceae</taxon>
        <taxon>Marchantia</taxon>
    </lineage>
</organism>
<dbReference type="EMBL" id="KZ772684">
    <property type="protein sequence ID" value="PTQ46023.1"/>
    <property type="molecule type" value="Genomic_DNA"/>
</dbReference>
<evidence type="ECO:0000313" key="2">
    <source>
        <dbReference type="Proteomes" id="UP000244005"/>
    </source>
</evidence>
<dbReference type="Gramene" id="Mp8g02090.1">
    <property type="protein sequence ID" value="Mp8g02090.1.cds"/>
    <property type="gene ID" value="Mp8g02090"/>
</dbReference>
<accession>A0A2R6XIT5</accession>
<dbReference type="AlphaFoldDB" id="A0A2R6XIT5"/>
<reference evidence="2" key="1">
    <citation type="journal article" date="2017" name="Cell">
        <title>Insights into land plant evolution garnered from the Marchantia polymorpha genome.</title>
        <authorList>
            <person name="Bowman J.L."/>
            <person name="Kohchi T."/>
            <person name="Yamato K.T."/>
            <person name="Jenkins J."/>
            <person name="Shu S."/>
            <person name="Ishizaki K."/>
            <person name="Yamaoka S."/>
            <person name="Nishihama R."/>
            <person name="Nakamura Y."/>
            <person name="Berger F."/>
            <person name="Adam C."/>
            <person name="Aki S.S."/>
            <person name="Althoff F."/>
            <person name="Araki T."/>
            <person name="Arteaga-Vazquez M.A."/>
            <person name="Balasubrmanian S."/>
            <person name="Barry K."/>
            <person name="Bauer D."/>
            <person name="Boehm C.R."/>
            <person name="Briginshaw L."/>
            <person name="Caballero-Perez J."/>
            <person name="Catarino B."/>
            <person name="Chen F."/>
            <person name="Chiyoda S."/>
            <person name="Chovatia M."/>
            <person name="Davies K.M."/>
            <person name="Delmans M."/>
            <person name="Demura T."/>
            <person name="Dierschke T."/>
            <person name="Dolan L."/>
            <person name="Dorantes-Acosta A.E."/>
            <person name="Eklund D.M."/>
            <person name="Florent S.N."/>
            <person name="Flores-Sandoval E."/>
            <person name="Fujiyama A."/>
            <person name="Fukuzawa H."/>
            <person name="Galik B."/>
            <person name="Grimanelli D."/>
            <person name="Grimwood J."/>
            <person name="Grossniklaus U."/>
            <person name="Hamada T."/>
            <person name="Haseloff J."/>
            <person name="Hetherington A.J."/>
            <person name="Higo A."/>
            <person name="Hirakawa Y."/>
            <person name="Hundley H.N."/>
            <person name="Ikeda Y."/>
            <person name="Inoue K."/>
            <person name="Inoue S.I."/>
            <person name="Ishida S."/>
            <person name="Jia Q."/>
            <person name="Kakita M."/>
            <person name="Kanazawa T."/>
            <person name="Kawai Y."/>
            <person name="Kawashima T."/>
            <person name="Kennedy M."/>
            <person name="Kinose K."/>
            <person name="Kinoshita T."/>
            <person name="Kohara Y."/>
            <person name="Koide E."/>
            <person name="Komatsu K."/>
            <person name="Kopischke S."/>
            <person name="Kubo M."/>
            <person name="Kyozuka J."/>
            <person name="Lagercrantz U."/>
            <person name="Lin S.S."/>
            <person name="Lindquist E."/>
            <person name="Lipzen A.M."/>
            <person name="Lu C.W."/>
            <person name="De Luna E."/>
            <person name="Martienssen R.A."/>
            <person name="Minamino N."/>
            <person name="Mizutani M."/>
            <person name="Mizutani M."/>
            <person name="Mochizuki N."/>
            <person name="Monte I."/>
            <person name="Mosher R."/>
            <person name="Nagasaki H."/>
            <person name="Nakagami H."/>
            <person name="Naramoto S."/>
            <person name="Nishitani K."/>
            <person name="Ohtani M."/>
            <person name="Okamoto T."/>
            <person name="Okumura M."/>
            <person name="Phillips J."/>
            <person name="Pollak B."/>
            <person name="Reinders A."/>
            <person name="Rovekamp M."/>
            <person name="Sano R."/>
            <person name="Sawa S."/>
            <person name="Schmid M.W."/>
            <person name="Shirakawa M."/>
            <person name="Solano R."/>
            <person name="Spunde A."/>
            <person name="Suetsugu N."/>
            <person name="Sugano S."/>
            <person name="Sugiyama A."/>
            <person name="Sun R."/>
            <person name="Suzuki Y."/>
            <person name="Takenaka M."/>
            <person name="Takezawa D."/>
            <person name="Tomogane H."/>
            <person name="Tsuzuki M."/>
            <person name="Ueda T."/>
            <person name="Umeda M."/>
            <person name="Ward J.M."/>
            <person name="Watanabe Y."/>
            <person name="Yazaki K."/>
            <person name="Yokoyama R."/>
            <person name="Yoshitake Y."/>
            <person name="Yotsui I."/>
            <person name="Zachgo S."/>
            <person name="Schmutz J."/>
        </authorList>
    </citation>
    <scope>NUCLEOTIDE SEQUENCE [LARGE SCALE GENOMIC DNA]</scope>
    <source>
        <strain evidence="2">Tak-1</strain>
    </source>
</reference>
<evidence type="ECO:0000313" key="1">
    <source>
        <dbReference type="EMBL" id="PTQ46023.1"/>
    </source>
</evidence>
<keyword evidence="2" id="KW-1185">Reference proteome</keyword>
<gene>
    <name evidence="1" type="ORF">MARPO_0012s0006</name>
</gene>
<dbReference type="Proteomes" id="UP000244005">
    <property type="component" value="Unassembled WGS sequence"/>
</dbReference>